<proteinExistence type="predicted"/>
<gene>
    <name evidence="2" type="ORF">LCGC14_0623900</name>
</gene>
<sequence length="264" mass="29888">MSDINGKVVEIRRSQDRDASAKIGEALQQMRRFSGLTQAEMARRLDVGQASVSKVEKGRSDVHVSTIQKYVEALGGRLQVGAAFDADSPLSLHVREAFDVESLHDDQLIFPIFTEEEFKHQRDVVLSIRPQYSSKIMTGQKTVELRRRFPVSAPKGTIAYIYSTSPERAMVGVVQIAAVKKLAVDDIWRSYSSVAFIDRPDFDKYFDGLEYGMALEFTNVRPFSKPMPLTDLRERFGFEPPQSFLYAKHDLRKALQDEPAIVSH</sequence>
<dbReference type="SMART" id="SM00530">
    <property type="entry name" value="HTH_XRE"/>
    <property type="match status" value="1"/>
</dbReference>
<dbReference type="Pfam" id="PF01381">
    <property type="entry name" value="HTH_3"/>
    <property type="match status" value="1"/>
</dbReference>
<dbReference type="Gene3D" id="1.10.260.40">
    <property type="entry name" value="lambda repressor-like DNA-binding domains"/>
    <property type="match status" value="1"/>
</dbReference>
<dbReference type="AlphaFoldDB" id="A0A0F9R946"/>
<dbReference type="InterPro" id="IPR015947">
    <property type="entry name" value="PUA-like_sf"/>
</dbReference>
<dbReference type="InterPro" id="IPR001387">
    <property type="entry name" value="Cro/C1-type_HTH"/>
</dbReference>
<evidence type="ECO:0000259" key="1">
    <source>
        <dbReference type="PROSITE" id="PS50943"/>
    </source>
</evidence>
<dbReference type="InterPro" id="IPR010982">
    <property type="entry name" value="Lambda_DNA-bd_dom_sf"/>
</dbReference>
<dbReference type="SUPFAM" id="SSF47413">
    <property type="entry name" value="lambda repressor-like DNA-binding domains"/>
    <property type="match status" value="1"/>
</dbReference>
<accession>A0A0F9R946</accession>
<dbReference type="GO" id="GO:0003677">
    <property type="term" value="F:DNA binding"/>
    <property type="evidence" value="ECO:0007669"/>
    <property type="project" value="InterPro"/>
</dbReference>
<dbReference type="EMBL" id="LAZR01001068">
    <property type="protein sequence ID" value="KKN51334.1"/>
    <property type="molecule type" value="Genomic_DNA"/>
</dbReference>
<evidence type="ECO:0000313" key="2">
    <source>
        <dbReference type="EMBL" id="KKN51334.1"/>
    </source>
</evidence>
<dbReference type="SUPFAM" id="SSF88697">
    <property type="entry name" value="PUA domain-like"/>
    <property type="match status" value="1"/>
</dbReference>
<protein>
    <recommendedName>
        <fullName evidence="1">HTH cro/C1-type domain-containing protein</fullName>
    </recommendedName>
</protein>
<reference evidence="2" key="1">
    <citation type="journal article" date="2015" name="Nature">
        <title>Complex archaea that bridge the gap between prokaryotes and eukaryotes.</title>
        <authorList>
            <person name="Spang A."/>
            <person name="Saw J.H."/>
            <person name="Jorgensen S.L."/>
            <person name="Zaremba-Niedzwiedzka K."/>
            <person name="Martijn J."/>
            <person name="Lind A.E."/>
            <person name="van Eijk R."/>
            <person name="Schleper C."/>
            <person name="Guy L."/>
            <person name="Ettema T.J."/>
        </authorList>
    </citation>
    <scope>NUCLEOTIDE SEQUENCE</scope>
</reference>
<comment type="caution">
    <text evidence="2">The sequence shown here is derived from an EMBL/GenBank/DDBJ whole genome shotgun (WGS) entry which is preliminary data.</text>
</comment>
<dbReference type="CDD" id="cd00093">
    <property type="entry name" value="HTH_XRE"/>
    <property type="match status" value="1"/>
</dbReference>
<dbReference type="Gene3D" id="2.30.130.30">
    <property type="entry name" value="Hypothetical protein"/>
    <property type="match status" value="1"/>
</dbReference>
<feature type="domain" description="HTH cro/C1-type" evidence="1">
    <location>
        <begin position="27"/>
        <end position="75"/>
    </location>
</feature>
<name>A0A0F9R946_9ZZZZ</name>
<dbReference type="PROSITE" id="PS50943">
    <property type="entry name" value="HTH_CROC1"/>
    <property type="match status" value="1"/>
</dbReference>
<organism evidence="2">
    <name type="scientific">marine sediment metagenome</name>
    <dbReference type="NCBI Taxonomy" id="412755"/>
    <lineage>
        <taxon>unclassified sequences</taxon>
        <taxon>metagenomes</taxon>
        <taxon>ecological metagenomes</taxon>
    </lineage>
</organism>